<feature type="compositionally biased region" description="Basic and acidic residues" evidence="1">
    <location>
        <begin position="450"/>
        <end position="465"/>
    </location>
</feature>
<reference evidence="2 3" key="1">
    <citation type="journal article" date="2014" name="Nat. Commun.">
        <title>Molecular traces of alternative social organization in a termite genome.</title>
        <authorList>
            <person name="Terrapon N."/>
            <person name="Li C."/>
            <person name="Robertson H.M."/>
            <person name="Ji L."/>
            <person name="Meng X."/>
            <person name="Booth W."/>
            <person name="Chen Z."/>
            <person name="Childers C.P."/>
            <person name="Glastad K.M."/>
            <person name="Gokhale K."/>
            <person name="Gowin J."/>
            <person name="Gronenberg W."/>
            <person name="Hermansen R.A."/>
            <person name="Hu H."/>
            <person name="Hunt B.G."/>
            <person name="Huylmans A.K."/>
            <person name="Khalil S.M."/>
            <person name="Mitchell R.D."/>
            <person name="Munoz-Torres M.C."/>
            <person name="Mustard J.A."/>
            <person name="Pan H."/>
            <person name="Reese J.T."/>
            <person name="Scharf M.E."/>
            <person name="Sun F."/>
            <person name="Vogel H."/>
            <person name="Xiao J."/>
            <person name="Yang W."/>
            <person name="Yang Z."/>
            <person name="Yang Z."/>
            <person name="Zhou J."/>
            <person name="Zhu J."/>
            <person name="Brent C.S."/>
            <person name="Elsik C.G."/>
            <person name="Goodisman M.A."/>
            <person name="Liberles D.A."/>
            <person name="Roe R.M."/>
            <person name="Vargo E.L."/>
            <person name="Vilcinskas A."/>
            <person name="Wang J."/>
            <person name="Bornberg-Bauer E."/>
            <person name="Korb J."/>
            <person name="Zhang G."/>
            <person name="Liebig J."/>
        </authorList>
    </citation>
    <scope>NUCLEOTIDE SEQUENCE [LARGE SCALE GENOMIC DNA]</scope>
    <source>
        <tissue evidence="2">Whole organism</tissue>
    </source>
</reference>
<feature type="compositionally biased region" description="Basic and acidic residues" evidence="1">
    <location>
        <begin position="1346"/>
        <end position="1379"/>
    </location>
</feature>
<feature type="region of interest" description="Disordered" evidence="1">
    <location>
        <begin position="395"/>
        <end position="540"/>
    </location>
</feature>
<keyword evidence="3" id="KW-1185">Reference proteome</keyword>
<name>A0A067RJF2_ZOONE</name>
<dbReference type="Proteomes" id="UP000027135">
    <property type="component" value="Unassembled WGS sequence"/>
</dbReference>
<feature type="compositionally biased region" description="Basic and acidic residues" evidence="1">
    <location>
        <begin position="529"/>
        <end position="540"/>
    </location>
</feature>
<feature type="compositionally biased region" description="Polar residues" evidence="1">
    <location>
        <begin position="395"/>
        <end position="419"/>
    </location>
</feature>
<feature type="compositionally biased region" description="Low complexity" evidence="1">
    <location>
        <begin position="927"/>
        <end position="940"/>
    </location>
</feature>
<evidence type="ECO:0000256" key="1">
    <source>
        <dbReference type="SAM" id="MobiDB-lite"/>
    </source>
</evidence>
<evidence type="ECO:0000313" key="2">
    <source>
        <dbReference type="EMBL" id="KDR19505.1"/>
    </source>
</evidence>
<proteinExistence type="predicted"/>
<feature type="compositionally biased region" description="Basic and acidic residues" evidence="1">
    <location>
        <begin position="704"/>
        <end position="723"/>
    </location>
</feature>
<feature type="compositionally biased region" description="Basic and acidic residues" evidence="1">
    <location>
        <begin position="1404"/>
        <end position="1413"/>
    </location>
</feature>
<feature type="compositionally biased region" description="Basic and acidic residues" evidence="1">
    <location>
        <begin position="480"/>
        <end position="492"/>
    </location>
</feature>
<evidence type="ECO:0000313" key="3">
    <source>
        <dbReference type="Proteomes" id="UP000027135"/>
    </source>
</evidence>
<accession>A0A067RJF2</accession>
<feature type="compositionally biased region" description="Polar residues" evidence="1">
    <location>
        <begin position="941"/>
        <end position="956"/>
    </location>
</feature>
<dbReference type="EMBL" id="KK852649">
    <property type="protein sequence ID" value="KDR19505.1"/>
    <property type="molecule type" value="Genomic_DNA"/>
</dbReference>
<gene>
    <name evidence="2" type="ORF">L798_06548</name>
</gene>
<feature type="region of interest" description="Disordered" evidence="1">
    <location>
        <begin position="132"/>
        <end position="183"/>
    </location>
</feature>
<feature type="region of interest" description="Disordered" evidence="1">
    <location>
        <begin position="1"/>
        <end position="80"/>
    </location>
</feature>
<feature type="compositionally biased region" description="Polar residues" evidence="1">
    <location>
        <begin position="873"/>
        <end position="926"/>
    </location>
</feature>
<dbReference type="OrthoDB" id="8197907at2759"/>
<feature type="compositionally biased region" description="Basic and acidic residues" evidence="1">
    <location>
        <begin position="163"/>
        <end position="172"/>
    </location>
</feature>
<feature type="region of interest" description="Disordered" evidence="1">
    <location>
        <begin position="861"/>
        <end position="962"/>
    </location>
</feature>
<sequence>MSGSENLTGPKSTPTFMKTVVSQRGKHRSSKRPDPSKYVEQSTSTREYPESTPRTTEHQQNKSRSRPRNVKPVSTRDANVDYFKVIDKTADSKISSPEWHTCDKNTSTIDSSSKLLISEGISISDIHNSSTHMTKQLQISSSKPPVGSPKPNFKSSYTLSDSKNTRKDEIPGHLDPGPSVREEEAHVTTSYTSKTNLGITSSPKSAISYRGCPSTSTHTNLLETGTITKHPSQKRVPTENRDLNHLTAAKSNSVDNRCVSDSKSNSIENHKTQQSLFGEHLSNNTKYNESRRNDNNDGIFEESNAKDLIQSEILQQPDSVSKGQTHFRRRLNYNDGWFEEVNKQAVPQNTEQDNDIQIDDGTNFSIIPRPHEYSTIGTNTGKSPHRSLSSAINMRDSGVSSGRKSNLSRFATSETSTAGDSCIGRSETSEHARRFVTAGDAQATKSQLSHSHDPMTRDALDRPSITDDEDVGILCDANDDSTRRDRSWERKNVGNQIAEEGNHQKKNCTSESKCHDDTSRKGTSIQPRRQGERRACMEKDDASDALEAYLDRESNPSSKRREPTKKEYLCHCCHSFVSCSTCCHPHIWKPQSEECGCFRNKSTTDKAQFNREGCNCACCKCYGATGTIECPYKETYADFNCCRSGCHKHVNISVDVFSPCRCSFHPCKERMPLTRCFPNATEKTQAKRILYDLPETSESDSEISESKKRIQKGVHETPVTREEPDNVPVVENVEERRGFFVFSPSTEREDQARVQDTEETKLMKHKAVTSHYRQQHRPLNMDAVEDHGNEIQEVELQNHRPEIPERSQFKRLTSNDADTIKQSFTRFLPGEPSTSYATKPTSVTDSLRGEEFFTSHTKYTSNANIPPEEPSATFYNKSTSTTDIPSGTPSVTLFNRSTPATNTQPGEPSSFSTKTSNITGTQLAEPSTSFFNNSVNTTNFLPRNQSSPYSNTSRSTDYPPMEQSVSFLNKSKLTDSLRDPSVSHLHKTSPITGSGSVPGKLSTCKEETLQEIPFHTKTGYRESIKDEFTYKLPHSNEPIDLSSGKQTSSRHVFATNLSPSDLSSYKTSLQVLKTTGRDSVNASVAPHTESKLTKSGLDSKSQTSSHKGFISEKSGRSISTRESVYNAHVGAEAAADITAGTEPTDHPDLIYTAHETSESYTYPVSPHFKYLEGPCEQDEIMEFPYSPNTDNRRQADITGISCGCKSPKRNASARTASVREIETRVADDPGHTSTERLDRYEQTIGEVTPNFTFTSISTANSTLGERIRSNNAKLFSLSHISLDGRKDGKKIIEFDGIAVLSNKGQTSTPLSNTNTYRIGKDREFDQSVIEPSNELTVEEFVWPTSERSEQRLSSEPHSRNRSKVSADCRKIGEERDTPRNKANKPGCSTSRSNRNTDETANDGGDERSENKEKLQTNFDVSKVLWAVTKINIYEDEIRTYEVMEPSEEPPSRIPETSDCLFILTPKRK</sequence>
<feature type="compositionally biased region" description="Polar residues" evidence="1">
    <location>
        <begin position="1096"/>
        <end position="1106"/>
    </location>
</feature>
<organism evidence="2 3">
    <name type="scientific">Zootermopsis nevadensis</name>
    <name type="common">Dampwood termite</name>
    <dbReference type="NCBI Taxonomy" id="136037"/>
    <lineage>
        <taxon>Eukaryota</taxon>
        <taxon>Metazoa</taxon>
        <taxon>Ecdysozoa</taxon>
        <taxon>Arthropoda</taxon>
        <taxon>Hexapoda</taxon>
        <taxon>Insecta</taxon>
        <taxon>Pterygota</taxon>
        <taxon>Neoptera</taxon>
        <taxon>Polyneoptera</taxon>
        <taxon>Dictyoptera</taxon>
        <taxon>Blattodea</taxon>
        <taxon>Blattoidea</taxon>
        <taxon>Termitoidae</taxon>
        <taxon>Termopsidae</taxon>
        <taxon>Zootermopsis</taxon>
    </lineage>
</organism>
<feature type="region of interest" description="Disordered" evidence="1">
    <location>
        <begin position="279"/>
        <end position="299"/>
    </location>
</feature>
<feature type="region of interest" description="Disordered" evidence="1">
    <location>
        <begin position="977"/>
        <end position="1000"/>
    </location>
</feature>
<feature type="region of interest" description="Disordered" evidence="1">
    <location>
        <begin position="1078"/>
        <end position="1117"/>
    </location>
</feature>
<feature type="compositionally biased region" description="Polar residues" evidence="1">
    <location>
        <begin position="153"/>
        <end position="162"/>
    </location>
</feature>
<dbReference type="InParanoid" id="A0A067RJF2"/>
<protein>
    <submittedName>
        <fullName evidence="2">Uncharacterized protein</fullName>
    </submittedName>
</protein>
<feature type="compositionally biased region" description="Low complexity" evidence="1">
    <location>
        <begin position="140"/>
        <end position="151"/>
    </location>
</feature>
<feature type="compositionally biased region" description="Polar residues" evidence="1">
    <location>
        <begin position="1"/>
        <end position="22"/>
    </location>
</feature>
<feature type="region of interest" description="Disordered" evidence="1">
    <location>
        <begin position="695"/>
        <end position="723"/>
    </location>
</feature>
<feature type="region of interest" description="Disordered" evidence="1">
    <location>
        <begin position="1340"/>
        <end position="1413"/>
    </location>
</feature>